<dbReference type="EMBL" id="BARS01053931">
    <property type="protein sequence ID" value="GAG43995.1"/>
    <property type="molecule type" value="Genomic_DNA"/>
</dbReference>
<gene>
    <name evidence="1" type="ORF">S01H1_79936</name>
</gene>
<name>X0XLE9_9ZZZZ</name>
<organism evidence="1">
    <name type="scientific">marine sediment metagenome</name>
    <dbReference type="NCBI Taxonomy" id="412755"/>
    <lineage>
        <taxon>unclassified sequences</taxon>
        <taxon>metagenomes</taxon>
        <taxon>ecological metagenomes</taxon>
    </lineage>
</organism>
<comment type="caution">
    <text evidence="1">The sequence shown here is derived from an EMBL/GenBank/DDBJ whole genome shotgun (WGS) entry which is preliminary data.</text>
</comment>
<feature type="non-terminal residue" evidence="1">
    <location>
        <position position="95"/>
    </location>
</feature>
<reference evidence="1" key="1">
    <citation type="journal article" date="2014" name="Front. Microbiol.">
        <title>High frequency of phylogenetically diverse reductive dehalogenase-homologous genes in deep subseafloor sedimentary metagenomes.</title>
        <authorList>
            <person name="Kawai M."/>
            <person name="Futagami T."/>
            <person name="Toyoda A."/>
            <person name="Takaki Y."/>
            <person name="Nishi S."/>
            <person name="Hori S."/>
            <person name="Arai W."/>
            <person name="Tsubouchi T."/>
            <person name="Morono Y."/>
            <person name="Uchiyama I."/>
            <person name="Ito T."/>
            <person name="Fujiyama A."/>
            <person name="Inagaki F."/>
            <person name="Takami H."/>
        </authorList>
    </citation>
    <scope>NUCLEOTIDE SEQUENCE</scope>
    <source>
        <strain evidence="1">Expedition CK06-06</strain>
    </source>
</reference>
<sequence>MGPAYARPPIFSPDEILPGVVQLNADFGYALSPSKGGKIRLLGYQLDRERVKPGETLGITLCWQGLAEMKENYYLFIHLLGRRGQLVGYEDTYHG</sequence>
<dbReference type="AlphaFoldDB" id="X0XLE9"/>
<evidence type="ECO:0000313" key="1">
    <source>
        <dbReference type="EMBL" id="GAG43995.1"/>
    </source>
</evidence>
<proteinExistence type="predicted"/>
<protein>
    <submittedName>
        <fullName evidence="1">Uncharacterized protein</fullName>
    </submittedName>
</protein>
<accession>X0XLE9</accession>